<dbReference type="Proteomes" id="UP001239782">
    <property type="component" value="Chromosome"/>
</dbReference>
<proteinExistence type="predicted"/>
<evidence type="ECO:0000256" key="1">
    <source>
        <dbReference type="SAM" id="SignalP"/>
    </source>
</evidence>
<keyword evidence="1" id="KW-0732">Signal</keyword>
<dbReference type="KEGG" id="plei:Q9312_15590"/>
<reference evidence="2 3" key="1">
    <citation type="submission" date="2023-08" db="EMBL/GenBank/DDBJ databases">
        <title>Pleionea litopenaei sp. nov., isolated from stomach of juvenile Litopenaeus vannamei.</title>
        <authorList>
            <person name="Rho A.M."/>
            <person name="Hwang C.Y."/>
        </authorList>
    </citation>
    <scope>NUCLEOTIDE SEQUENCE [LARGE SCALE GENOMIC DNA]</scope>
    <source>
        <strain evidence="2 3">HL-JVS1</strain>
    </source>
</reference>
<name>A0AA51RSG6_9GAMM</name>
<gene>
    <name evidence="2" type="ORF">Q9312_15590</name>
</gene>
<accession>A0AA51RSG6</accession>
<evidence type="ECO:0000313" key="3">
    <source>
        <dbReference type="Proteomes" id="UP001239782"/>
    </source>
</evidence>
<evidence type="ECO:0000313" key="2">
    <source>
        <dbReference type="EMBL" id="WMS86644.1"/>
    </source>
</evidence>
<keyword evidence="3" id="KW-1185">Reference proteome</keyword>
<dbReference type="AlphaFoldDB" id="A0AA51RSG6"/>
<evidence type="ECO:0008006" key="4">
    <source>
        <dbReference type="Google" id="ProtNLM"/>
    </source>
</evidence>
<dbReference type="EMBL" id="CP133548">
    <property type="protein sequence ID" value="WMS86644.1"/>
    <property type="molecule type" value="Genomic_DNA"/>
</dbReference>
<dbReference type="RefSeq" id="WP_309201789.1">
    <property type="nucleotide sequence ID" value="NZ_CP133548.1"/>
</dbReference>
<feature type="chain" id="PRO_5041392032" description="Secreted protein" evidence="1">
    <location>
        <begin position="25"/>
        <end position="91"/>
    </location>
</feature>
<protein>
    <recommendedName>
        <fullName evidence="4">Secreted protein</fullName>
    </recommendedName>
</protein>
<organism evidence="2 3">
    <name type="scientific">Pleionea litopenaei</name>
    <dbReference type="NCBI Taxonomy" id="3070815"/>
    <lineage>
        <taxon>Bacteria</taxon>
        <taxon>Pseudomonadati</taxon>
        <taxon>Pseudomonadota</taxon>
        <taxon>Gammaproteobacteria</taxon>
        <taxon>Oceanospirillales</taxon>
        <taxon>Pleioneaceae</taxon>
        <taxon>Pleionea</taxon>
    </lineage>
</organism>
<feature type="signal peptide" evidence="1">
    <location>
        <begin position="1"/>
        <end position="24"/>
    </location>
</feature>
<sequence length="91" mass="10414">MLKRMSFILGMLVFTSLLSPLAYADPNATLQDSEVKIAPKQCLNELAKTETAEQQAADKDNKKEEPNWFQKVIKKHKLGSLHFQDIIELFH</sequence>